<reference evidence="13 14" key="1">
    <citation type="journal article" date="2018" name="BMC Genomics">
        <title>Comparative genome analyses reveal sequence features reflecting distinct modes of host-adaptation between dicot and monocot powdery mildew.</title>
        <authorList>
            <person name="Wu Y."/>
            <person name="Ma X."/>
            <person name="Pan Z."/>
            <person name="Kale S.D."/>
            <person name="Song Y."/>
            <person name="King H."/>
            <person name="Zhang Q."/>
            <person name="Presley C."/>
            <person name="Deng X."/>
            <person name="Wei C.I."/>
            <person name="Xiao S."/>
        </authorList>
    </citation>
    <scope>NUCLEOTIDE SEQUENCE [LARGE SCALE GENOMIC DNA]</scope>
    <source>
        <strain evidence="13">UMSG1</strain>
    </source>
</reference>
<evidence type="ECO:0000256" key="9">
    <source>
        <dbReference type="ARBA" id="ARBA00066937"/>
    </source>
</evidence>
<feature type="domain" description="Ribosomal RNA large subunit methyltransferase K/L-like methyltransferase" evidence="11">
    <location>
        <begin position="182"/>
        <end position="296"/>
    </location>
</feature>
<organism evidence="13 14">
    <name type="scientific">Golovinomyces cichoracearum</name>
    <dbReference type="NCBI Taxonomy" id="62708"/>
    <lineage>
        <taxon>Eukaryota</taxon>
        <taxon>Fungi</taxon>
        <taxon>Dikarya</taxon>
        <taxon>Ascomycota</taxon>
        <taxon>Pezizomycotina</taxon>
        <taxon>Leotiomycetes</taxon>
        <taxon>Erysiphales</taxon>
        <taxon>Erysiphaceae</taxon>
        <taxon>Golovinomyces</taxon>
    </lineage>
</organism>
<evidence type="ECO:0000313" key="14">
    <source>
        <dbReference type="Proteomes" id="UP000285326"/>
    </source>
</evidence>
<accession>A0A420IJU4</accession>
<evidence type="ECO:0000256" key="7">
    <source>
        <dbReference type="ARBA" id="ARBA00022694"/>
    </source>
</evidence>
<dbReference type="PANTHER" id="PTHR13370">
    <property type="entry name" value="RNA METHYLASE-RELATED"/>
    <property type="match status" value="1"/>
</dbReference>
<keyword evidence="4 10" id="KW-0489">Methyltransferase</keyword>
<keyword evidence="3 10" id="KW-0820">tRNA-binding</keyword>
<dbReference type="EMBL" id="MCBS01023783">
    <property type="protein sequence ID" value="RKF74791.1"/>
    <property type="molecule type" value="Genomic_DNA"/>
</dbReference>
<name>A0A420IJU4_9PEZI</name>
<dbReference type="InterPro" id="IPR029063">
    <property type="entry name" value="SAM-dependent_MTases_sf"/>
</dbReference>
<dbReference type="PIRSF" id="PIRSF017259">
    <property type="entry name" value="tRNA_mtfrase_TRM11"/>
    <property type="match status" value="1"/>
</dbReference>
<dbReference type="PROSITE" id="PS51627">
    <property type="entry name" value="SAM_MT_TRM11"/>
    <property type="match status" value="1"/>
</dbReference>
<dbReference type="Proteomes" id="UP000285326">
    <property type="component" value="Unassembled WGS sequence"/>
</dbReference>
<evidence type="ECO:0000256" key="8">
    <source>
        <dbReference type="ARBA" id="ARBA00022884"/>
    </source>
</evidence>
<protein>
    <recommendedName>
        <fullName evidence="9">tRNA (guanine(10)-N(2))-methyltransferase</fullName>
        <ecNumber evidence="9">2.1.1.214</ecNumber>
    </recommendedName>
</protein>
<dbReference type="EC" id="2.1.1.214" evidence="9"/>
<dbReference type="InterPro" id="IPR016691">
    <property type="entry name" value="TRMT11"/>
</dbReference>
<comment type="subcellular location">
    <subcellularLocation>
        <location evidence="1">Cytoplasm</location>
    </subcellularLocation>
</comment>
<evidence type="ECO:0000313" key="13">
    <source>
        <dbReference type="EMBL" id="RKF74791.1"/>
    </source>
</evidence>
<evidence type="ECO:0000256" key="3">
    <source>
        <dbReference type="ARBA" id="ARBA00022555"/>
    </source>
</evidence>
<keyword evidence="5 10" id="KW-0808">Transferase</keyword>
<evidence type="ECO:0000256" key="2">
    <source>
        <dbReference type="ARBA" id="ARBA00022490"/>
    </source>
</evidence>
<comment type="caution">
    <text evidence="13">The sequence shown here is derived from an EMBL/GenBank/DDBJ whole genome shotgun (WGS) entry which is preliminary data.</text>
</comment>
<dbReference type="GO" id="GO:0032259">
    <property type="term" value="P:methylation"/>
    <property type="evidence" value="ECO:0007669"/>
    <property type="project" value="UniProtKB-UniRule"/>
</dbReference>
<evidence type="ECO:0000256" key="5">
    <source>
        <dbReference type="ARBA" id="ARBA00022679"/>
    </source>
</evidence>
<keyword evidence="7 10" id="KW-0819">tRNA processing</keyword>
<dbReference type="InterPro" id="IPR000241">
    <property type="entry name" value="RlmKL-like_Mtase"/>
</dbReference>
<evidence type="ECO:0000256" key="1">
    <source>
        <dbReference type="ARBA" id="ARBA00004496"/>
    </source>
</evidence>
<keyword evidence="6 10" id="KW-0949">S-adenosyl-L-methionine</keyword>
<comment type="similarity">
    <text evidence="10">Belongs to the class I-like SAM-binding methyltransferase superfamily. TRM11 methyltransferase family.</text>
</comment>
<dbReference type="GO" id="GO:0008033">
    <property type="term" value="P:tRNA processing"/>
    <property type="evidence" value="ECO:0007669"/>
    <property type="project" value="UniProtKB-UniRule"/>
</dbReference>
<dbReference type="GO" id="GO:0043527">
    <property type="term" value="C:tRNA methyltransferase complex"/>
    <property type="evidence" value="ECO:0007669"/>
    <property type="project" value="UniProtKB-ARBA"/>
</dbReference>
<gene>
    <name evidence="13" type="ORF">GcM1_237019</name>
</gene>
<dbReference type="Pfam" id="PF01170">
    <property type="entry name" value="UPF0020"/>
    <property type="match status" value="1"/>
</dbReference>
<dbReference type="GO" id="GO:0160102">
    <property type="term" value="F:tRNA (guanine(10)-N2)-methyltransferase activity"/>
    <property type="evidence" value="ECO:0007669"/>
    <property type="project" value="UniProtKB-EC"/>
</dbReference>
<evidence type="ECO:0000256" key="6">
    <source>
        <dbReference type="ARBA" id="ARBA00022691"/>
    </source>
</evidence>
<keyword evidence="2" id="KW-0963">Cytoplasm</keyword>
<dbReference type="SUPFAM" id="SSF53335">
    <property type="entry name" value="S-adenosyl-L-methionine-dependent methyltransferases"/>
    <property type="match status" value="1"/>
</dbReference>
<dbReference type="PROSITE" id="PS00092">
    <property type="entry name" value="N6_MTASE"/>
    <property type="match status" value="1"/>
</dbReference>
<evidence type="ECO:0000256" key="4">
    <source>
        <dbReference type="ARBA" id="ARBA00022603"/>
    </source>
</evidence>
<keyword evidence="8 10" id="KW-0694">RNA-binding</keyword>
<dbReference type="Gene3D" id="3.40.50.150">
    <property type="entry name" value="Vaccinia Virus protein VP39"/>
    <property type="match status" value="1"/>
</dbReference>
<dbReference type="AlphaFoldDB" id="A0A420IJU4"/>
<dbReference type="Pfam" id="PF25904">
    <property type="entry name" value="Tmrp11_N"/>
    <property type="match status" value="1"/>
</dbReference>
<dbReference type="PANTHER" id="PTHR13370:SF3">
    <property type="entry name" value="TRNA (GUANINE(10)-N2)-METHYLTRANSFERASE HOMOLOG"/>
    <property type="match status" value="1"/>
</dbReference>
<evidence type="ECO:0000259" key="11">
    <source>
        <dbReference type="Pfam" id="PF01170"/>
    </source>
</evidence>
<dbReference type="GO" id="GO:0005737">
    <property type="term" value="C:cytoplasm"/>
    <property type="evidence" value="ECO:0007669"/>
    <property type="project" value="UniProtKB-SubCell"/>
</dbReference>
<sequence length="440" mass="50398">MECLIRMTQTHEDFRVAEIQALANLNKVDLEILSYRSDSPFCIVKVPSENDAIKLVQRSILVKAIYEIWGKGNSYEILHENMHQISSHLWPLYKNASFRFSFDAFQATRPIAEQKRLINTFRFLKFEGPIKMKGADHEFSIFEEWKLQTERDNNQNDPSMIYFGRYLGGSDRNIVQKFDLKKRRYICTTSMDAELALITANITLASSGKLFYDPFVGSGSFSVACAHFGAMAFGSDIDGRSIRGKGNRNLVSNFIQYNLKDCFGDCFVADLTNCPLRCVKIFDGIICDPPYGVREGLKVLGSRDPFKGKEPVVRDGQAHHTLDSYIPPKRPYGFLDILEDILDFAALSLVENGRLSFWMPTSNDENQEIKLPQHPCLKMISVCTQNFSKWSRRLITYSRLPDSEVAYVARQRHVKMTGLNADELNPFRRGYFRGFKSTEI</sequence>
<dbReference type="InterPro" id="IPR002052">
    <property type="entry name" value="DNA_methylase_N6_adenine_CS"/>
</dbReference>
<proteinExistence type="inferred from homology"/>
<evidence type="ECO:0000256" key="10">
    <source>
        <dbReference type="PROSITE-ProRule" id="PRU00959"/>
    </source>
</evidence>
<evidence type="ECO:0000259" key="12">
    <source>
        <dbReference type="Pfam" id="PF25904"/>
    </source>
</evidence>
<feature type="domain" description="tRNA (guanine(10)-N(2))-methyltransferase TRMT11 N-terminal" evidence="12">
    <location>
        <begin position="1"/>
        <end position="172"/>
    </location>
</feature>
<dbReference type="GO" id="GO:0000049">
    <property type="term" value="F:tRNA binding"/>
    <property type="evidence" value="ECO:0007669"/>
    <property type="project" value="UniProtKB-UniRule"/>
</dbReference>
<dbReference type="InterPro" id="IPR059073">
    <property type="entry name" value="TRMT11_N"/>
</dbReference>